<dbReference type="Proteomes" id="UP000319255">
    <property type="component" value="Unassembled WGS sequence"/>
</dbReference>
<sequence>MGGGDAVNRYARQMILPEVGPEGQARLAEARVLVVGAGGLGVPALQYLAGAGVGRITVVDPDVVERGNLHRQVMYGDVWLGRFKAEAAAGILRGLNPEVAVRPLVAALDPANAGGLVERADLVLDCADSFAVSYTLSDACLAAGRPLVSASALGLGGYAGGFCGGAPSLRAVFPDLPERAASCATAGILGPVVGLLGCLQARMALGVLLGLEPSPLGQLVTFDEAMRFGGFRFDRAEEPADPLRFAAPEEIDAEDFVADLRGADEAPVAVGARHPVDAFGPGGPRPAPGQRAVLVCRSGLRAWRAARRLRADWGGEIRLVAMGDRQGRE</sequence>
<dbReference type="Gene3D" id="3.40.50.720">
    <property type="entry name" value="NAD(P)-binding Rossmann-like Domain"/>
    <property type="match status" value="1"/>
</dbReference>
<dbReference type="OrthoDB" id="9804286at2"/>
<dbReference type="GO" id="GO:0004792">
    <property type="term" value="F:thiosulfate-cyanide sulfurtransferase activity"/>
    <property type="evidence" value="ECO:0007669"/>
    <property type="project" value="TreeGrafter"/>
</dbReference>
<gene>
    <name evidence="2" type="ORF">FJM51_10340</name>
</gene>
<dbReference type="AlphaFoldDB" id="A0A501WSK4"/>
<dbReference type="CDD" id="cd00757">
    <property type="entry name" value="ThiF_MoeB_HesA_family"/>
    <property type="match status" value="1"/>
</dbReference>
<keyword evidence="3" id="KW-1185">Reference proteome</keyword>
<dbReference type="SUPFAM" id="SSF69572">
    <property type="entry name" value="Activating enzymes of the ubiquitin-like proteins"/>
    <property type="match status" value="1"/>
</dbReference>
<dbReference type="PANTHER" id="PTHR10953">
    <property type="entry name" value="UBIQUITIN-ACTIVATING ENZYME E1"/>
    <property type="match status" value="1"/>
</dbReference>
<name>A0A501WSK4_9RHOB</name>
<dbReference type="Pfam" id="PF00899">
    <property type="entry name" value="ThiF"/>
    <property type="match status" value="1"/>
</dbReference>
<evidence type="ECO:0000313" key="3">
    <source>
        <dbReference type="Proteomes" id="UP000319255"/>
    </source>
</evidence>
<proteinExistence type="predicted"/>
<feature type="domain" description="THIF-type NAD/FAD binding fold" evidence="1">
    <location>
        <begin position="10"/>
        <end position="225"/>
    </location>
</feature>
<dbReference type="InterPro" id="IPR035985">
    <property type="entry name" value="Ubiquitin-activating_enz"/>
</dbReference>
<accession>A0A501WSK4</accession>
<dbReference type="GO" id="GO:0032447">
    <property type="term" value="P:protein urmylation"/>
    <property type="evidence" value="ECO:0007669"/>
    <property type="project" value="TreeGrafter"/>
</dbReference>
<dbReference type="GO" id="GO:0042292">
    <property type="term" value="F:URM1 activating enzyme activity"/>
    <property type="evidence" value="ECO:0007669"/>
    <property type="project" value="TreeGrafter"/>
</dbReference>
<comment type="caution">
    <text evidence="2">The sequence shown here is derived from an EMBL/GenBank/DDBJ whole genome shotgun (WGS) entry which is preliminary data.</text>
</comment>
<evidence type="ECO:0000313" key="2">
    <source>
        <dbReference type="EMBL" id="TPE51074.1"/>
    </source>
</evidence>
<protein>
    <submittedName>
        <fullName evidence="2">HesA/MoeB/ThiF family protein</fullName>
    </submittedName>
</protein>
<dbReference type="EMBL" id="VFRP01000008">
    <property type="protein sequence ID" value="TPE51074.1"/>
    <property type="molecule type" value="Genomic_DNA"/>
</dbReference>
<reference evidence="2 3" key="1">
    <citation type="submission" date="2019-06" db="EMBL/GenBank/DDBJ databases">
        <title>A novel bacterium of genus Amaricoccus, isolated from marine sediment.</title>
        <authorList>
            <person name="Huang H."/>
            <person name="Mo K."/>
            <person name="Hu Y."/>
        </authorList>
    </citation>
    <scope>NUCLEOTIDE SEQUENCE [LARGE SCALE GENOMIC DNA]</scope>
    <source>
        <strain evidence="2 3">HB172011</strain>
    </source>
</reference>
<dbReference type="GO" id="GO:0005737">
    <property type="term" value="C:cytoplasm"/>
    <property type="evidence" value="ECO:0007669"/>
    <property type="project" value="TreeGrafter"/>
</dbReference>
<dbReference type="GO" id="GO:0002143">
    <property type="term" value="P:tRNA wobble position uridine thiolation"/>
    <property type="evidence" value="ECO:0007669"/>
    <property type="project" value="TreeGrafter"/>
</dbReference>
<dbReference type="InterPro" id="IPR045886">
    <property type="entry name" value="ThiF/MoeB/HesA"/>
</dbReference>
<evidence type="ECO:0000259" key="1">
    <source>
        <dbReference type="Pfam" id="PF00899"/>
    </source>
</evidence>
<dbReference type="InterPro" id="IPR000594">
    <property type="entry name" value="ThiF_NAD_FAD-bd"/>
</dbReference>
<organism evidence="2 3">
    <name type="scientific">Amaricoccus solimangrovi</name>
    <dbReference type="NCBI Taxonomy" id="2589815"/>
    <lineage>
        <taxon>Bacteria</taxon>
        <taxon>Pseudomonadati</taxon>
        <taxon>Pseudomonadota</taxon>
        <taxon>Alphaproteobacteria</taxon>
        <taxon>Rhodobacterales</taxon>
        <taxon>Paracoccaceae</taxon>
        <taxon>Amaricoccus</taxon>
    </lineage>
</organism>
<dbReference type="PANTHER" id="PTHR10953:SF102">
    <property type="entry name" value="ADENYLYLTRANSFERASE AND SULFURTRANSFERASE MOCS3"/>
    <property type="match status" value="1"/>
</dbReference>
<dbReference type="GO" id="GO:0016779">
    <property type="term" value="F:nucleotidyltransferase activity"/>
    <property type="evidence" value="ECO:0007669"/>
    <property type="project" value="TreeGrafter"/>
</dbReference>